<organism evidence="2 3">
    <name type="scientific">Acaulospora morrowiae</name>
    <dbReference type="NCBI Taxonomy" id="94023"/>
    <lineage>
        <taxon>Eukaryota</taxon>
        <taxon>Fungi</taxon>
        <taxon>Fungi incertae sedis</taxon>
        <taxon>Mucoromycota</taxon>
        <taxon>Glomeromycotina</taxon>
        <taxon>Glomeromycetes</taxon>
        <taxon>Diversisporales</taxon>
        <taxon>Acaulosporaceae</taxon>
        <taxon>Acaulospora</taxon>
    </lineage>
</organism>
<evidence type="ECO:0000313" key="2">
    <source>
        <dbReference type="EMBL" id="CAG8699860.1"/>
    </source>
</evidence>
<evidence type="ECO:0000256" key="1">
    <source>
        <dbReference type="SAM" id="MobiDB-lite"/>
    </source>
</evidence>
<comment type="caution">
    <text evidence="2">The sequence shown here is derived from an EMBL/GenBank/DDBJ whole genome shotgun (WGS) entry which is preliminary data.</text>
</comment>
<name>A0A9N9HPT2_9GLOM</name>
<dbReference type="Proteomes" id="UP000789342">
    <property type="component" value="Unassembled WGS sequence"/>
</dbReference>
<dbReference type="EMBL" id="CAJVPV010016830">
    <property type="protein sequence ID" value="CAG8699860.1"/>
    <property type="molecule type" value="Genomic_DNA"/>
</dbReference>
<dbReference type="OrthoDB" id="429841at2759"/>
<reference evidence="2" key="1">
    <citation type="submission" date="2021-06" db="EMBL/GenBank/DDBJ databases">
        <authorList>
            <person name="Kallberg Y."/>
            <person name="Tangrot J."/>
            <person name="Rosling A."/>
        </authorList>
    </citation>
    <scope>NUCLEOTIDE SEQUENCE</scope>
    <source>
        <strain evidence="2">CL551</strain>
    </source>
</reference>
<keyword evidence="3" id="KW-1185">Reference proteome</keyword>
<evidence type="ECO:0000313" key="3">
    <source>
        <dbReference type="Proteomes" id="UP000789342"/>
    </source>
</evidence>
<sequence>WKPMIDQSEIMFVHATNDPRIRSFPFSMRLISKETPAMSSGDTRTLRERANPKAVRGMSTRWKL</sequence>
<dbReference type="AlphaFoldDB" id="A0A9N9HPT2"/>
<feature type="region of interest" description="Disordered" evidence="1">
    <location>
        <begin position="35"/>
        <end position="64"/>
    </location>
</feature>
<protein>
    <submittedName>
        <fullName evidence="2">2736_t:CDS:1</fullName>
    </submittedName>
</protein>
<proteinExistence type="predicted"/>
<gene>
    <name evidence="2" type="ORF">AMORRO_LOCUS12062</name>
</gene>
<accession>A0A9N9HPT2</accession>
<feature type="non-terminal residue" evidence="2">
    <location>
        <position position="64"/>
    </location>
</feature>